<evidence type="ECO:0000256" key="1">
    <source>
        <dbReference type="SAM" id="MobiDB-lite"/>
    </source>
</evidence>
<protein>
    <submittedName>
        <fullName evidence="2">Uncharacterized protein</fullName>
    </submittedName>
</protein>
<dbReference type="RefSeq" id="WP_394850320.1">
    <property type="nucleotide sequence ID" value="NZ_CP089982.1"/>
</dbReference>
<name>A0ABZ2KNP8_9BACT</name>
<accession>A0ABZ2KNP8</accession>
<keyword evidence="3" id="KW-1185">Reference proteome</keyword>
<feature type="region of interest" description="Disordered" evidence="1">
    <location>
        <begin position="34"/>
        <end position="70"/>
    </location>
</feature>
<gene>
    <name evidence="2" type="ORF">LZC95_23040</name>
</gene>
<feature type="compositionally biased region" description="Basic and acidic residues" evidence="1">
    <location>
        <begin position="57"/>
        <end position="70"/>
    </location>
</feature>
<evidence type="ECO:0000313" key="2">
    <source>
        <dbReference type="EMBL" id="WXA99679.1"/>
    </source>
</evidence>
<dbReference type="Proteomes" id="UP001379533">
    <property type="component" value="Chromosome"/>
</dbReference>
<proteinExistence type="predicted"/>
<evidence type="ECO:0000313" key="3">
    <source>
        <dbReference type="Proteomes" id="UP001379533"/>
    </source>
</evidence>
<organism evidence="2 3">
    <name type="scientific">Pendulispora brunnea</name>
    <dbReference type="NCBI Taxonomy" id="2905690"/>
    <lineage>
        <taxon>Bacteria</taxon>
        <taxon>Pseudomonadati</taxon>
        <taxon>Myxococcota</taxon>
        <taxon>Myxococcia</taxon>
        <taxon>Myxococcales</taxon>
        <taxon>Sorangiineae</taxon>
        <taxon>Pendulisporaceae</taxon>
        <taxon>Pendulispora</taxon>
    </lineage>
</organism>
<dbReference type="EMBL" id="CP089982">
    <property type="protein sequence ID" value="WXA99679.1"/>
    <property type="molecule type" value="Genomic_DNA"/>
</dbReference>
<reference evidence="2 3" key="1">
    <citation type="submission" date="2021-12" db="EMBL/GenBank/DDBJ databases">
        <title>Discovery of the Pendulisporaceae a myxobacterial family with distinct sporulation behavior and unique specialized metabolism.</title>
        <authorList>
            <person name="Garcia R."/>
            <person name="Popoff A."/>
            <person name="Bader C.D."/>
            <person name="Loehr J."/>
            <person name="Walesch S."/>
            <person name="Walt C."/>
            <person name="Boldt J."/>
            <person name="Bunk B."/>
            <person name="Haeckl F.J.F.P.J."/>
            <person name="Gunesch A.P."/>
            <person name="Birkelbach J."/>
            <person name="Nuebel U."/>
            <person name="Pietschmann T."/>
            <person name="Bach T."/>
            <person name="Mueller R."/>
        </authorList>
    </citation>
    <scope>NUCLEOTIDE SEQUENCE [LARGE SCALE GENOMIC DNA]</scope>
    <source>
        <strain evidence="2 3">MSr12523</strain>
    </source>
</reference>
<sequence>MHLGKRVALVLVPWALAGAFVVFTIDGVAFKRPGGSGNELGPGAPSAPAEPAPAPKSQERTIDPSERVPV</sequence>